<evidence type="ECO:0000256" key="5">
    <source>
        <dbReference type="ARBA" id="ARBA00022692"/>
    </source>
</evidence>
<feature type="transmembrane region" description="Helical" evidence="9">
    <location>
        <begin position="147"/>
        <end position="165"/>
    </location>
</feature>
<evidence type="ECO:0000313" key="11">
    <source>
        <dbReference type="EMBL" id="SBW12548.1"/>
    </source>
</evidence>
<feature type="transmembrane region" description="Helical" evidence="9">
    <location>
        <begin position="50"/>
        <end position="72"/>
    </location>
</feature>
<comment type="function">
    <text evidence="9">Part of the tripartite ATP-independent periplasmic (TRAP) transport system.</text>
</comment>
<proteinExistence type="inferred from homology"/>
<dbReference type="GO" id="GO:0022857">
    <property type="term" value="F:transmembrane transporter activity"/>
    <property type="evidence" value="ECO:0007669"/>
    <property type="project" value="UniProtKB-UniRule"/>
</dbReference>
<reference evidence="11" key="1">
    <citation type="submission" date="2016-04" db="EMBL/GenBank/DDBJ databases">
        <authorList>
            <person name="Evans L.H."/>
            <person name="Alamgir A."/>
            <person name="Owens N."/>
            <person name="Weber N.D."/>
            <person name="Virtaneva K."/>
            <person name="Barbian K."/>
            <person name="Babar A."/>
            <person name="Rosenke K."/>
        </authorList>
    </citation>
    <scope>NUCLEOTIDE SEQUENCE</scope>
    <source>
        <strain evidence="11">86</strain>
    </source>
</reference>
<feature type="domain" description="Tripartite ATP-independent periplasmic transporters DctQ component" evidence="10">
    <location>
        <begin position="31"/>
        <end position="168"/>
    </location>
</feature>
<keyword evidence="2 9" id="KW-0813">Transport</keyword>
<dbReference type="PANTHER" id="PTHR35011">
    <property type="entry name" value="2,3-DIKETO-L-GULONATE TRAP TRANSPORTER SMALL PERMEASE PROTEIN YIAM"/>
    <property type="match status" value="1"/>
</dbReference>
<dbReference type="EMBL" id="FLUO01000003">
    <property type="protein sequence ID" value="SBW12548.1"/>
    <property type="molecule type" value="Genomic_DNA"/>
</dbReference>
<dbReference type="AlphaFoldDB" id="A0A212KLL3"/>
<evidence type="ECO:0000256" key="2">
    <source>
        <dbReference type="ARBA" id="ARBA00022448"/>
    </source>
</evidence>
<comment type="similarity">
    <text evidence="8 9">Belongs to the TRAP transporter small permease family.</text>
</comment>
<evidence type="ECO:0000259" key="10">
    <source>
        <dbReference type="Pfam" id="PF04290"/>
    </source>
</evidence>
<evidence type="ECO:0000256" key="6">
    <source>
        <dbReference type="ARBA" id="ARBA00022989"/>
    </source>
</evidence>
<dbReference type="GO" id="GO:0005886">
    <property type="term" value="C:plasma membrane"/>
    <property type="evidence" value="ECO:0007669"/>
    <property type="project" value="UniProtKB-SubCell"/>
</dbReference>
<keyword evidence="7 9" id="KW-0472">Membrane</keyword>
<keyword evidence="5 9" id="KW-0812">Transmembrane</keyword>
<name>A0A212KLL3_9PROT</name>
<comment type="subcellular location">
    <subcellularLocation>
        <location evidence="1 9">Cell inner membrane</location>
        <topology evidence="1 9">Multi-pass membrane protein</topology>
    </subcellularLocation>
</comment>
<keyword evidence="3" id="KW-1003">Cell membrane</keyword>
<accession>A0A212KLL3</accession>
<sequence length="188" mass="21170">MSRGFTKFVETTDRAIVRIGHAVTFLFAVVVAISFFEVVMRYLFNSPTSWVHETTTFLVSISLIYGGVYCYASDRHIAMTFVVDSFSPRVRWFAGLLVHACTSVFVTLLLYGSYLSAWDAFFRPNGRFHMQTSGSAIDTPFPAINKGVFFASCIVLFVLVMLHFARHVALYKPMCDGVYVNPNAREDA</sequence>
<dbReference type="InterPro" id="IPR055348">
    <property type="entry name" value="DctQ"/>
</dbReference>
<comment type="subunit">
    <text evidence="9">The complex comprises the extracytoplasmic solute receptor protein and the two transmembrane proteins.</text>
</comment>
<evidence type="ECO:0000256" key="9">
    <source>
        <dbReference type="RuleBase" id="RU369079"/>
    </source>
</evidence>
<keyword evidence="6 9" id="KW-1133">Transmembrane helix</keyword>
<feature type="transmembrane region" description="Helical" evidence="9">
    <location>
        <begin position="92"/>
        <end position="114"/>
    </location>
</feature>
<gene>
    <name evidence="11" type="ORF">KL86APRO_30086</name>
</gene>
<evidence type="ECO:0000256" key="4">
    <source>
        <dbReference type="ARBA" id="ARBA00022519"/>
    </source>
</evidence>
<dbReference type="PANTHER" id="PTHR35011:SF2">
    <property type="entry name" value="2,3-DIKETO-L-GULONATE TRAP TRANSPORTER SMALL PERMEASE PROTEIN YIAM"/>
    <property type="match status" value="1"/>
</dbReference>
<keyword evidence="4 9" id="KW-0997">Cell inner membrane</keyword>
<evidence type="ECO:0000256" key="8">
    <source>
        <dbReference type="ARBA" id="ARBA00038436"/>
    </source>
</evidence>
<feature type="transmembrane region" description="Helical" evidence="9">
    <location>
        <begin position="21"/>
        <end position="44"/>
    </location>
</feature>
<evidence type="ECO:0000256" key="3">
    <source>
        <dbReference type="ARBA" id="ARBA00022475"/>
    </source>
</evidence>
<evidence type="ECO:0000256" key="7">
    <source>
        <dbReference type="ARBA" id="ARBA00023136"/>
    </source>
</evidence>
<dbReference type="Pfam" id="PF04290">
    <property type="entry name" value="DctQ"/>
    <property type="match status" value="1"/>
</dbReference>
<organism evidence="11">
    <name type="scientific">uncultured Alphaproteobacteria bacterium</name>
    <dbReference type="NCBI Taxonomy" id="91750"/>
    <lineage>
        <taxon>Bacteria</taxon>
        <taxon>Pseudomonadati</taxon>
        <taxon>Pseudomonadota</taxon>
        <taxon>Alphaproteobacteria</taxon>
        <taxon>environmental samples</taxon>
    </lineage>
</organism>
<dbReference type="InterPro" id="IPR007387">
    <property type="entry name" value="TRAP_DctQ"/>
</dbReference>
<protein>
    <recommendedName>
        <fullName evidence="9">TRAP transporter small permease protein</fullName>
    </recommendedName>
</protein>
<dbReference type="GO" id="GO:0015740">
    <property type="term" value="P:C4-dicarboxylate transport"/>
    <property type="evidence" value="ECO:0007669"/>
    <property type="project" value="TreeGrafter"/>
</dbReference>
<evidence type="ECO:0000256" key="1">
    <source>
        <dbReference type="ARBA" id="ARBA00004429"/>
    </source>
</evidence>